<feature type="region of interest" description="Disordered" evidence="1">
    <location>
        <begin position="162"/>
        <end position="198"/>
    </location>
</feature>
<dbReference type="Proteomes" id="UP001056132">
    <property type="component" value="Chromosome 1"/>
</dbReference>
<organism evidence="4 6">
    <name type="scientific">Cupriavidus campinensis</name>
    <dbReference type="NCBI Taxonomy" id="151783"/>
    <lineage>
        <taxon>Bacteria</taxon>
        <taxon>Pseudomonadati</taxon>
        <taxon>Pseudomonadota</taxon>
        <taxon>Betaproteobacteria</taxon>
        <taxon>Burkholderiales</taxon>
        <taxon>Burkholderiaceae</taxon>
        <taxon>Cupriavidus</taxon>
    </lineage>
</organism>
<proteinExistence type="predicted"/>
<evidence type="ECO:0000313" key="5">
    <source>
        <dbReference type="Proteomes" id="UP000318943"/>
    </source>
</evidence>
<keyword evidence="5" id="KW-1185">Reference proteome</keyword>
<evidence type="ECO:0000313" key="3">
    <source>
        <dbReference type="EMBL" id="TSP14445.1"/>
    </source>
</evidence>
<dbReference type="AlphaFoldDB" id="A0AAE9L265"/>
<feature type="compositionally biased region" description="Basic and acidic residues" evidence="1">
    <location>
        <begin position="162"/>
        <end position="191"/>
    </location>
</feature>
<protein>
    <submittedName>
        <fullName evidence="4">DUF2968 domain-containing protein</fullName>
    </submittedName>
</protein>
<reference evidence="4" key="3">
    <citation type="submission" date="2022-05" db="EMBL/GenBank/DDBJ databases">
        <authorList>
            <person name="Kunte H.-J."/>
        </authorList>
    </citation>
    <scope>NUCLEOTIDE SEQUENCE</scope>
    <source>
        <strain evidence="4">G5</strain>
    </source>
</reference>
<dbReference type="Pfam" id="PF11180">
    <property type="entry name" value="DUF2968"/>
    <property type="match status" value="1"/>
</dbReference>
<dbReference type="EMBL" id="CP097330">
    <property type="protein sequence ID" value="URF05517.1"/>
    <property type="molecule type" value="Genomic_DNA"/>
</dbReference>
<accession>A0AAE9L265</accession>
<reference evidence="3 5" key="1">
    <citation type="submission" date="2019-05" db="EMBL/GenBank/DDBJ databases">
        <title>Whole genome sequence analysis of Cupriavidus campinensis S14E4C strain.</title>
        <authorList>
            <person name="Abbaszade G."/>
            <person name="Szabo A."/>
            <person name="Toumi M."/>
            <person name="Toth E."/>
        </authorList>
    </citation>
    <scope>NUCLEOTIDE SEQUENCE [LARGE SCALE GENOMIC DNA]</scope>
    <source>
        <strain evidence="3 5">S14E4C</strain>
    </source>
</reference>
<evidence type="ECO:0000313" key="4">
    <source>
        <dbReference type="EMBL" id="URF05517.1"/>
    </source>
</evidence>
<dbReference type="EMBL" id="VCIZ01000001">
    <property type="protein sequence ID" value="TSP14445.1"/>
    <property type="molecule type" value="Genomic_DNA"/>
</dbReference>
<gene>
    <name evidence="3" type="ORF">FGG12_01970</name>
    <name evidence="4" type="ORF">M5D45_06845</name>
</gene>
<sequence>MLEKSYFPRLFASVLAASLALCGAGAWASTDPMAAEVSAAEADRLSDASPARLVAELQQRIRDKSVRELRASANGEYATTLMLAEDEVVCYVGLLYQNKLWRVSRFSSLASAESAYRKATAQSAALADQAIRRQVLATEQRQVERAIQSAEAQADALATELRAEQTQREQFNEDQKMVRAENESREADNRSARSQLAKLRQEIRRLEASLADSGQKLPVPEKTRR</sequence>
<evidence type="ECO:0000256" key="2">
    <source>
        <dbReference type="SAM" id="SignalP"/>
    </source>
</evidence>
<dbReference type="RefSeq" id="WP_144195655.1">
    <property type="nucleotide sequence ID" value="NZ_CAJPVH010000067.1"/>
</dbReference>
<evidence type="ECO:0000256" key="1">
    <source>
        <dbReference type="SAM" id="MobiDB-lite"/>
    </source>
</evidence>
<dbReference type="Proteomes" id="UP000318943">
    <property type="component" value="Unassembled WGS sequence"/>
</dbReference>
<dbReference type="InterPro" id="IPR021350">
    <property type="entry name" value="DUF2968"/>
</dbReference>
<name>A0AAE9L265_9BURK</name>
<evidence type="ECO:0000313" key="6">
    <source>
        <dbReference type="Proteomes" id="UP001056132"/>
    </source>
</evidence>
<dbReference type="KEGG" id="ccam:M5D45_06845"/>
<reference evidence="4" key="2">
    <citation type="journal article" date="2022" name="Microbiol. Resour. Announc.">
        <title>Genome Sequence of Cupriavidus campinensis Strain G5, a Member of a Bacterial Consortium Capable of Polyethylene Degradation.</title>
        <authorList>
            <person name="Schneider B."/>
            <person name="Pfeiffer F."/>
            <person name="Dyall-Smith M."/>
            <person name="Kunte H.J."/>
        </authorList>
    </citation>
    <scope>NUCLEOTIDE SEQUENCE</scope>
    <source>
        <strain evidence="4">G5</strain>
    </source>
</reference>
<feature type="chain" id="PRO_5041942037" evidence="2">
    <location>
        <begin position="29"/>
        <end position="225"/>
    </location>
</feature>
<feature type="signal peptide" evidence="2">
    <location>
        <begin position="1"/>
        <end position="28"/>
    </location>
</feature>
<keyword evidence="2" id="KW-0732">Signal</keyword>